<keyword evidence="1" id="KW-0812">Transmembrane</keyword>
<gene>
    <name evidence="3" type="ORF">QR680_014569</name>
</gene>
<keyword evidence="4" id="KW-1185">Reference proteome</keyword>
<evidence type="ECO:0000256" key="2">
    <source>
        <dbReference type="SAM" id="SignalP"/>
    </source>
</evidence>
<dbReference type="AlphaFoldDB" id="A0AA39IAZ7"/>
<reference evidence="3" key="1">
    <citation type="submission" date="2023-06" db="EMBL/GenBank/DDBJ databases">
        <title>Genomic analysis of the entomopathogenic nematode Steinernema hermaphroditum.</title>
        <authorList>
            <person name="Schwarz E.M."/>
            <person name="Heppert J.K."/>
            <person name="Baniya A."/>
            <person name="Schwartz H.T."/>
            <person name="Tan C.-H."/>
            <person name="Antoshechkin I."/>
            <person name="Sternberg P.W."/>
            <person name="Goodrich-Blair H."/>
            <person name="Dillman A.R."/>
        </authorList>
    </citation>
    <scope>NUCLEOTIDE SEQUENCE</scope>
    <source>
        <strain evidence="3">PS9179</strain>
        <tissue evidence="3">Whole animal</tissue>
    </source>
</reference>
<comment type="caution">
    <text evidence="3">The sequence shown here is derived from an EMBL/GenBank/DDBJ whole genome shotgun (WGS) entry which is preliminary data.</text>
</comment>
<evidence type="ECO:0000313" key="3">
    <source>
        <dbReference type="EMBL" id="KAK0420221.1"/>
    </source>
</evidence>
<keyword evidence="1" id="KW-1133">Transmembrane helix</keyword>
<sequence length="111" mass="12310">MTTLSISLCVKLRTNSLVVAVLCLSLNPLNVSDGNPDLWLASNYRLILAGIYTDDFVATTIDTVDISQKNPMPQKRKLPKLSAYVILQLCIASFLFFVRLDSVIFSELDVS</sequence>
<feature type="transmembrane region" description="Helical" evidence="1">
    <location>
        <begin position="81"/>
        <end position="100"/>
    </location>
</feature>
<proteinExistence type="predicted"/>
<evidence type="ECO:0000256" key="1">
    <source>
        <dbReference type="SAM" id="Phobius"/>
    </source>
</evidence>
<organism evidence="3 4">
    <name type="scientific">Steinernema hermaphroditum</name>
    <dbReference type="NCBI Taxonomy" id="289476"/>
    <lineage>
        <taxon>Eukaryota</taxon>
        <taxon>Metazoa</taxon>
        <taxon>Ecdysozoa</taxon>
        <taxon>Nematoda</taxon>
        <taxon>Chromadorea</taxon>
        <taxon>Rhabditida</taxon>
        <taxon>Tylenchina</taxon>
        <taxon>Panagrolaimomorpha</taxon>
        <taxon>Strongyloidoidea</taxon>
        <taxon>Steinernematidae</taxon>
        <taxon>Steinernema</taxon>
    </lineage>
</organism>
<keyword evidence="2" id="KW-0732">Signal</keyword>
<accession>A0AA39IAZ7</accession>
<dbReference type="EMBL" id="JAUCMV010000002">
    <property type="protein sequence ID" value="KAK0420221.1"/>
    <property type="molecule type" value="Genomic_DNA"/>
</dbReference>
<dbReference type="Proteomes" id="UP001175271">
    <property type="component" value="Unassembled WGS sequence"/>
</dbReference>
<feature type="chain" id="PRO_5041326580" evidence="2">
    <location>
        <begin position="35"/>
        <end position="111"/>
    </location>
</feature>
<feature type="signal peptide" evidence="2">
    <location>
        <begin position="1"/>
        <end position="34"/>
    </location>
</feature>
<protein>
    <submittedName>
        <fullName evidence="3">Uncharacterized protein</fullName>
    </submittedName>
</protein>
<name>A0AA39IAZ7_9BILA</name>
<keyword evidence="1" id="KW-0472">Membrane</keyword>
<evidence type="ECO:0000313" key="4">
    <source>
        <dbReference type="Proteomes" id="UP001175271"/>
    </source>
</evidence>